<reference evidence="2" key="1">
    <citation type="journal article" date="2020" name="mSystems">
        <title>Genome- and Community-Level Interaction Insights into Carbon Utilization and Element Cycling Functions of Hydrothermarchaeota in Hydrothermal Sediment.</title>
        <authorList>
            <person name="Zhou Z."/>
            <person name="Liu Y."/>
            <person name="Xu W."/>
            <person name="Pan J."/>
            <person name="Luo Z.H."/>
            <person name="Li M."/>
        </authorList>
    </citation>
    <scope>NUCLEOTIDE SEQUENCE [LARGE SCALE GENOMIC DNA]</scope>
    <source>
        <strain evidence="2">SpSt-186</strain>
    </source>
</reference>
<keyword evidence="2" id="KW-0378">Hydrolase</keyword>
<name>A0A7V1ZH27_9BACT</name>
<keyword evidence="1" id="KW-1133">Transmembrane helix</keyword>
<evidence type="ECO:0000256" key="1">
    <source>
        <dbReference type="SAM" id="Phobius"/>
    </source>
</evidence>
<keyword evidence="1" id="KW-0812">Transmembrane</keyword>
<proteinExistence type="predicted"/>
<dbReference type="GO" id="GO:0006508">
    <property type="term" value="P:proteolysis"/>
    <property type="evidence" value="ECO:0007669"/>
    <property type="project" value="UniProtKB-KW"/>
</dbReference>
<gene>
    <name evidence="2" type="ORF">ENP06_00530</name>
</gene>
<dbReference type="EMBL" id="DSHW01000041">
    <property type="protein sequence ID" value="HEQ87883.1"/>
    <property type="molecule type" value="Genomic_DNA"/>
</dbReference>
<comment type="caution">
    <text evidence="2">The sequence shown here is derived from an EMBL/GenBank/DDBJ whole genome shotgun (WGS) entry which is preliminary data.</text>
</comment>
<dbReference type="AlphaFoldDB" id="A0A7V1ZH27"/>
<organism evidence="2">
    <name type="scientific">Thermoanaerobaculum aquaticum</name>
    <dbReference type="NCBI Taxonomy" id="1312852"/>
    <lineage>
        <taxon>Bacteria</taxon>
        <taxon>Pseudomonadati</taxon>
        <taxon>Acidobacteriota</taxon>
        <taxon>Thermoanaerobaculia</taxon>
        <taxon>Thermoanaerobaculales</taxon>
        <taxon>Thermoanaerobaculaceae</taxon>
        <taxon>Thermoanaerobaculum</taxon>
    </lineage>
</organism>
<sequence>MWFGVTCFTVMVVAMSFILASLRLQSGSFWPAVFLHASHNAFIQRIFTPLTVNTGITAYVIDEFGVGLALSTIVVAIFVCRPMPKKLFQPAETLSQAGG</sequence>
<keyword evidence="1" id="KW-0472">Membrane</keyword>
<evidence type="ECO:0000313" key="2">
    <source>
        <dbReference type="EMBL" id="HEQ87883.1"/>
    </source>
</evidence>
<protein>
    <submittedName>
        <fullName evidence="2">CPBP family intramembrane metalloprotease</fullName>
    </submittedName>
</protein>
<keyword evidence="2" id="KW-0482">Metalloprotease</keyword>
<accession>A0A7V1ZH27</accession>
<feature type="transmembrane region" description="Helical" evidence="1">
    <location>
        <begin position="56"/>
        <end position="80"/>
    </location>
</feature>
<keyword evidence="2" id="KW-0645">Protease</keyword>
<dbReference type="GO" id="GO:0008237">
    <property type="term" value="F:metallopeptidase activity"/>
    <property type="evidence" value="ECO:0007669"/>
    <property type="project" value="UniProtKB-KW"/>
</dbReference>